<keyword evidence="1" id="KW-1133">Transmembrane helix</keyword>
<proteinExistence type="predicted"/>
<keyword evidence="3" id="KW-1185">Reference proteome</keyword>
<keyword evidence="1" id="KW-0472">Membrane</keyword>
<dbReference type="AlphaFoldDB" id="H2CK76"/>
<keyword evidence="1" id="KW-0812">Transmembrane</keyword>
<name>H2CK76_9LEPT</name>
<gene>
    <name evidence="2" type="ORF">Lepil_2504</name>
</gene>
<dbReference type="STRING" id="183.GCA_002009735_02824"/>
<dbReference type="HOGENOM" id="CLU_3345340_0_0_12"/>
<dbReference type="Proteomes" id="UP000005737">
    <property type="component" value="Unassembled WGS sequence"/>
</dbReference>
<evidence type="ECO:0000256" key="1">
    <source>
        <dbReference type="SAM" id="Phobius"/>
    </source>
</evidence>
<sequence length="37" mass="4371">MRDVARLLFSAMLLGLAGVGIYYFLILLLYFWFYFSS</sequence>
<organism evidence="2 3">
    <name type="scientific">Leptonema illini DSM 21528</name>
    <dbReference type="NCBI Taxonomy" id="929563"/>
    <lineage>
        <taxon>Bacteria</taxon>
        <taxon>Pseudomonadati</taxon>
        <taxon>Spirochaetota</taxon>
        <taxon>Spirochaetia</taxon>
        <taxon>Leptospirales</taxon>
        <taxon>Leptospiraceae</taxon>
        <taxon>Leptonema</taxon>
    </lineage>
</organism>
<protein>
    <submittedName>
        <fullName evidence="2">Uncharacterized protein</fullName>
    </submittedName>
</protein>
<feature type="transmembrane region" description="Helical" evidence="1">
    <location>
        <begin position="7"/>
        <end position="33"/>
    </location>
</feature>
<accession>H2CK76</accession>
<evidence type="ECO:0000313" key="2">
    <source>
        <dbReference type="EMBL" id="EHQ07179.1"/>
    </source>
</evidence>
<evidence type="ECO:0000313" key="3">
    <source>
        <dbReference type="Proteomes" id="UP000005737"/>
    </source>
</evidence>
<dbReference type="EMBL" id="JH597773">
    <property type="protein sequence ID" value="EHQ07179.1"/>
    <property type="molecule type" value="Genomic_DNA"/>
</dbReference>
<reference evidence="2 3" key="1">
    <citation type="submission" date="2011-10" db="EMBL/GenBank/DDBJ databases">
        <title>The Improved High-Quality Draft genome of Leptonema illini DSM 21528.</title>
        <authorList>
            <consortium name="US DOE Joint Genome Institute (JGI-PGF)"/>
            <person name="Lucas S."/>
            <person name="Copeland A."/>
            <person name="Lapidus A."/>
            <person name="Glavina del Rio T."/>
            <person name="Dalin E."/>
            <person name="Tice H."/>
            <person name="Bruce D."/>
            <person name="Goodwin L."/>
            <person name="Pitluck S."/>
            <person name="Peters L."/>
            <person name="Mikhailova N."/>
            <person name="Held B."/>
            <person name="Kyrpides N."/>
            <person name="Mavromatis K."/>
            <person name="Ivanova N."/>
            <person name="Markowitz V."/>
            <person name="Cheng J.-F."/>
            <person name="Hugenholtz P."/>
            <person name="Woyke T."/>
            <person name="Wu D."/>
            <person name="Gronow S."/>
            <person name="Wellnitz S."/>
            <person name="Brambilla E.-M."/>
            <person name="Klenk H.-P."/>
            <person name="Eisen J.A."/>
        </authorList>
    </citation>
    <scope>NUCLEOTIDE SEQUENCE [LARGE SCALE GENOMIC DNA]</scope>
    <source>
        <strain evidence="2 3">DSM 21528</strain>
    </source>
</reference>